<evidence type="ECO:0000313" key="2">
    <source>
        <dbReference type="Proteomes" id="UP000002837"/>
    </source>
</evidence>
<accession>A0ABN0HXJ6</accession>
<evidence type="ECO:0008006" key="3">
    <source>
        <dbReference type="Google" id="ProtNLM"/>
    </source>
</evidence>
<dbReference type="EMBL" id="AKWJ02000028">
    <property type="protein sequence ID" value="EKP13456.1"/>
    <property type="molecule type" value="Genomic_DNA"/>
</dbReference>
<keyword evidence="2" id="KW-1185">Reference proteome</keyword>
<dbReference type="Proteomes" id="UP000002837">
    <property type="component" value="Unassembled WGS sequence"/>
</dbReference>
<protein>
    <recommendedName>
        <fullName evidence="3">PF07119 family protein</fullName>
    </recommendedName>
</protein>
<reference evidence="1" key="1">
    <citation type="submission" date="2012-09" db="EMBL/GenBank/DDBJ databases">
        <authorList>
            <person name="Harkins D.M."/>
            <person name="Durkin A.S."/>
            <person name="Brinkac L.M."/>
            <person name="Selengut J.D."/>
            <person name="Sanka R."/>
            <person name="DePew J."/>
            <person name="Purushe J."/>
            <person name="Picardeau M."/>
            <person name="Werts C."/>
            <person name="Goarant C."/>
            <person name="Vinetz J.M."/>
            <person name="Sutton G.G."/>
            <person name="Nelson W.C."/>
            <person name="Fouts D.E."/>
        </authorList>
    </citation>
    <scope>NUCLEOTIDE SEQUENCE [LARGE SCALE GENOMIC DNA]</scope>
    <source>
        <strain evidence="1">200801926</strain>
    </source>
</reference>
<name>A0ABN0HXJ6_LEPBO</name>
<evidence type="ECO:0000313" key="1">
    <source>
        <dbReference type="EMBL" id="EKP13456.1"/>
    </source>
</evidence>
<organism evidence="1 2">
    <name type="scientific">Leptospira borgpetersenii str. 200801926</name>
    <dbReference type="NCBI Taxonomy" id="1193009"/>
    <lineage>
        <taxon>Bacteria</taxon>
        <taxon>Pseudomonadati</taxon>
        <taxon>Spirochaetota</taxon>
        <taxon>Spirochaetia</taxon>
        <taxon>Leptospirales</taxon>
        <taxon>Leptospiraceae</taxon>
        <taxon>Leptospira</taxon>
    </lineage>
</organism>
<comment type="caution">
    <text evidence="1">The sequence shown here is derived from an EMBL/GenBank/DDBJ whole genome shotgun (WGS) entry which is preliminary data.</text>
</comment>
<proteinExistence type="predicted"/>
<sequence length="553" mass="65243">MGIFEYWLVRVLDLPLCLIADTVLLPGTLPYYIYVKSGRPWSSGWYHDKFEGSVKSFRDQNPSYSALKSILASNDLAALQKFLKLYDVVALEKKINFLQQKDLLPYEHSWTYDFYSHKIGIIDYTAALFSTQTTYRKIVPKTFNPRDRLEVVYTLYEEFRKDPILEKRYYDTVWKACFSSGVMIENPNVLKKVILEFSEKKEISDLFESIAQEYSEKKYKHFQDPFDDPYYFLNKTETQKFSEFWYSRVELLTEINDLLRKNLELQKEWKRTAWLSAISSGVIAYRPPLLERAFREFPMESAKSAPNLFVAAFKSKNRRSVDIITQNLKDAKTFPLDRLHETNIKNILKYPNLLEKLLQIGWDPNQILERPELKFSKGIRDPEFFKVKEETSLLILSIQNDLIPMETIRILLKYGAKLDLGVKQYDHYKQEYRLVHPKDGDGIEKKLERANNFDDTQKALKQKTLTEAPLKEFHTKYPIYSVLKSYAENQNVQGFQKILAGIDPVPMEKEMYKLQKEYFVPMEIPRVNRDGYEKTSLLRIISSLAKVHLEYEE</sequence>
<gene>
    <name evidence="1" type="ORF">LEP1GSC128_3886</name>
</gene>